<dbReference type="Proteomes" id="UP001208692">
    <property type="component" value="Unassembled WGS sequence"/>
</dbReference>
<dbReference type="PANTHER" id="PTHR42954">
    <property type="entry name" value="FE(2+) TRANSPORT PROTEIN A"/>
    <property type="match status" value="1"/>
</dbReference>
<sequence>MILTDLKKGEKAIITQVDESLLPMKLFELGCVPENTIEVLEIAPLGDPIYIKIDTSYLSIRKEMARYIYVEKLDTNATS</sequence>
<protein>
    <submittedName>
        <fullName evidence="3">Iron transporter FeoA</fullName>
    </submittedName>
</protein>
<name>A0AAV5B0S2_9FLAO</name>
<dbReference type="EMBL" id="BQKA01000050">
    <property type="protein sequence ID" value="GJM51318.1"/>
    <property type="molecule type" value="Genomic_DNA"/>
</dbReference>
<evidence type="ECO:0000259" key="2">
    <source>
        <dbReference type="SMART" id="SM00899"/>
    </source>
</evidence>
<dbReference type="RefSeq" id="WP_264845279.1">
    <property type="nucleotide sequence ID" value="NZ_BPMA01000007.1"/>
</dbReference>
<evidence type="ECO:0000313" key="3">
    <source>
        <dbReference type="EMBL" id="GJM51318.1"/>
    </source>
</evidence>
<dbReference type="SMART" id="SM00899">
    <property type="entry name" value="FeoA"/>
    <property type="match status" value="1"/>
</dbReference>
<organism evidence="3 5">
    <name type="scientific">Capnocytophaga catalasegens</name>
    <dbReference type="NCBI Taxonomy" id="1004260"/>
    <lineage>
        <taxon>Bacteria</taxon>
        <taxon>Pseudomonadati</taxon>
        <taxon>Bacteroidota</taxon>
        <taxon>Flavobacteriia</taxon>
        <taxon>Flavobacteriales</taxon>
        <taxon>Flavobacteriaceae</taxon>
        <taxon>Capnocytophaga</taxon>
    </lineage>
</organism>
<evidence type="ECO:0000313" key="5">
    <source>
        <dbReference type="Proteomes" id="UP001207736"/>
    </source>
</evidence>
<gene>
    <name evidence="3" type="primary">feoA</name>
    <name evidence="3" type="ORF">RCZ15_22910</name>
    <name evidence="4" type="ORF">RCZ16_15820</name>
</gene>
<dbReference type="AlphaFoldDB" id="A0AAV5B0S2"/>
<dbReference type="InterPro" id="IPR038157">
    <property type="entry name" value="FeoA_core_dom"/>
</dbReference>
<evidence type="ECO:0000313" key="6">
    <source>
        <dbReference type="Proteomes" id="UP001208692"/>
    </source>
</evidence>
<dbReference type="GO" id="GO:0046914">
    <property type="term" value="F:transition metal ion binding"/>
    <property type="evidence" value="ECO:0007669"/>
    <property type="project" value="InterPro"/>
</dbReference>
<dbReference type="InterPro" id="IPR007167">
    <property type="entry name" value="Fe-transptr_FeoA-like"/>
</dbReference>
<evidence type="ECO:0000256" key="1">
    <source>
        <dbReference type="ARBA" id="ARBA00023004"/>
    </source>
</evidence>
<dbReference type="PANTHER" id="PTHR42954:SF2">
    <property type="entry name" value="FE(2+) TRANSPORT PROTEIN A"/>
    <property type="match status" value="1"/>
</dbReference>
<dbReference type="InterPro" id="IPR052713">
    <property type="entry name" value="FeoA"/>
</dbReference>
<feature type="domain" description="Ferrous iron transporter FeoA-like" evidence="2">
    <location>
        <begin position="1"/>
        <end position="72"/>
    </location>
</feature>
<dbReference type="Proteomes" id="UP001207736">
    <property type="component" value="Unassembled WGS sequence"/>
</dbReference>
<dbReference type="InterPro" id="IPR008988">
    <property type="entry name" value="Transcriptional_repressor_C"/>
</dbReference>
<proteinExistence type="predicted"/>
<dbReference type="EMBL" id="BQKB01000031">
    <property type="protein sequence ID" value="GJM53265.1"/>
    <property type="molecule type" value="Genomic_DNA"/>
</dbReference>
<comment type="caution">
    <text evidence="3">The sequence shown here is derived from an EMBL/GenBank/DDBJ whole genome shotgun (WGS) entry which is preliminary data.</text>
</comment>
<keyword evidence="6" id="KW-1185">Reference proteome</keyword>
<evidence type="ECO:0000313" key="4">
    <source>
        <dbReference type="EMBL" id="GJM53265.1"/>
    </source>
</evidence>
<dbReference type="Gene3D" id="2.30.30.90">
    <property type="match status" value="1"/>
</dbReference>
<accession>A0AAV5B0S2</accession>
<dbReference type="Pfam" id="PF04023">
    <property type="entry name" value="FeoA"/>
    <property type="match status" value="1"/>
</dbReference>
<keyword evidence="1" id="KW-0408">Iron</keyword>
<reference evidence="3 6" key="1">
    <citation type="submission" date="2021-11" db="EMBL/GenBank/DDBJ databases">
        <title>Draft genome sequence of Capnocytophaga sp. strain KC07075 isolated from cat oral cavity.</title>
        <authorList>
            <person name="Suzuki M."/>
            <person name="Imaoka K."/>
            <person name="Kimura M."/>
            <person name="Morikawa S."/>
            <person name="Maeda K."/>
        </authorList>
    </citation>
    <scope>NUCLEOTIDE SEQUENCE</scope>
    <source>
        <strain evidence="3">KC07075</strain>
        <strain evidence="4 6">KC07079</strain>
    </source>
</reference>
<dbReference type="SUPFAM" id="SSF50037">
    <property type="entry name" value="C-terminal domain of transcriptional repressors"/>
    <property type="match status" value="1"/>
</dbReference>